<evidence type="ECO:0000313" key="2">
    <source>
        <dbReference type="Proteomes" id="UP000254866"/>
    </source>
</evidence>
<proteinExistence type="predicted"/>
<dbReference type="GeneID" id="43602912"/>
<keyword evidence="2" id="KW-1185">Reference proteome</keyword>
<name>A0A370TA81_9HELO</name>
<protein>
    <submittedName>
        <fullName evidence="1">Uncharacterized protein</fullName>
    </submittedName>
</protein>
<dbReference type="RefSeq" id="XP_031865094.1">
    <property type="nucleotide sequence ID" value="XM_032018686.1"/>
</dbReference>
<sequence length="101" mass="11437">MVSLKDVQGKVYNFRNKSECVGLGMPTLDVTNVVRNYMVLVRDIVLGKLEYIKVMTITLILKDNSDYVPISLILKKGYRSVQSSVFSFEDSGHAAVFFARR</sequence>
<reference evidence="1 2" key="1">
    <citation type="journal article" date="2018" name="IMA Fungus">
        <title>IMA Genome-F 9: Draft genome sequence of Annulohypoxylon stygium, Aspergillus mulundensis, Berkeleyomyces basicola (syn. Thielaviopsis basicola), Ceratocystis smalleyi, two Cercospora beticola strains, Coleophoma cylindrospora, Fusarium fracticaudum, Phialophora cf. hyalina, and Morchella septimelata.</title>
        <authorList>
            <person name="Wingfield B.D."/>
            <person name="Bills G.F."/>
            <person name="Dong Y."/>
            <person name="Huang W."/>
            <person name="Nel W.J."/>
            <person name="Swalarsk-Parry B.S."/>
            <person name="Vaghefi N."/>
            <person name="Wilken P.M."/>
            <person name="An Z."/>
            <person name="de Beer Z.W."/>
            <person name="De Vos L."/>
            <person name="Chen L."/>
            <person name="Duong T.A."/>
            <person name="Gao Y."/>
            <person name="Hammerbacher A."/>
            <person name="Kikkert J.R."/>
            <person name="Li Y."/>
            <person name="Li H."/>
            <person name="Li K."/>
            <person name="Li Q."/>
            <person name="Liu X."/>
            <person name="Ma X."/>
            <person name="Naidoo K."/>
            <person name="Pethybridge S.J."/>
            <person name="Sun J."/>
            <person name="Steenkamp E.T."/>
            <person name="van der Nest M.A."/>
            <person name="van Wyk S."/>
            <person name="Wingfield M.J."/>
            <person name="Xiong C."/>
            <person name="Yue Q."/>
            <person name="Zhang X."/>
        </authorList>
    </citation>
    <scope>NUCLEOTIDE SEQUENCE [LARGE SCALE GENOMIC DNA]</scope>
    <source>
        <strain evidence="1 2">BP 5553</strain>
    </source>
</reference>
<organism evidence="1 2">
    <name type="scientific">Venustampulla echinocandica</name>
    <dbReference type="NCBI Taxonomy" id="2656787"/>
    <lineage>
        <taxon>Eukaryota</taxon>
        <taxon>Fungi</taxon>
        <taxon>Dikarya</taxon>
        <taxon>Ascomycota</taxon>
        <taxon>Pezizomycotina</taxon>
        <taxon>Leotiomycetes</taxon>
        <taxon>Helotiales</taxon>
        <taxon>Pleuroascaceae</taxon>
        <taxon>Venustampulla</taxon>
    </lineage>
</organism>
<comment type="caution">
    <text evidence="1">The sequence shown here is derived from an EMBL/GenBank/DDBJ whole genome shotgun (WGS) entry which is preliminary data.</text>
</comment>
<accession>A0A370TA81</accession>
<gene>
    <name evidence="1" type="ORF">BP5553_10063</name>
</gene>
<dbReference type="EMBL" id="NPIC01000014">
    <property type="protein sequence ID" value="RDL30718.1"/>
    <property type="molecule type" value="Genomic_DNA"/>
</dbReference>
<dbReference type="Proteomes" id="UP000254866">
    <property type="component" value="Unassembled WGS sequence"/>
</dbReference>
<dbReference type="AlphaFoldDB" id="A0A370TA81"/>
<dbReference type="OrthoDB" id="3552581at2759"/>
<evidence type="ECO:0000313" key="1">
    <source>
        <dbReference type="EMBL" id="RDL30718.1"/>
    </source>
</evidence>